<dbReference type="PATRIC" id="fig|572479.3.peg.106"/>
<dbReference type="InterPro" id="IPR002772">
    <property type="entry name" value="Glyco_hydro_3_C"/>
</dbReference>
<dbReference type="CAZy" id="GH3">
    <property type="family name" value="Glycoside Hydrolase Family 3"/>
</dbReference>
<protein>
    <submittedName>
        <fullName evidence="4">Glycoside hydrolase family 3 domain protein</fullName>
    </submittedName>
</protein>
<reference evidence="5" key="1">
    <citation type="submission" date="2010-10" db="EMBL/GenBank/DDBJ databases">
        <title>The complete genome of Halanaerobium praevalens DSM 2228.</title>
        <authorList>
            <consortium name="US DOE Joint Genome Institute (JGI-PGF)"/>
            <person name="Lucas S."/>
            <person name="Copeland A."/>
            <person name="Lapidus A."/>
            <person name="Glavina del Rio T."/>
            <person name="Dalin E."/>
            <person name="Tice H."/>
            <person name="Bruce D."/>
            <person name="Goodwin L."/>
            <person name="Pitluck S."/>
            <person name="Kyrpides N."/>
            <person name="Mavromatis K."/>
            <person name="Ivanova N."/>
            <person name="Ovchinnikova G."/>
            <person name="Chertkov O."/>
            <person name="Detter J.C."/>
            <person name="Han C."/>
            <person name="Larimer F."/>
            <person name="Land M."/>
            <person name="Hauser L."/>
            <person name="Markowitz V."/>
            <person name="Cheng J.-F."/>
            <person name="Hugenholtz P."/>
            <person name="Woyke T."/>
            <person name="Wu D."/>
            <person name="Tindall B."/>
            <person name="Pomrenke H.G."/>
            <person name="Brambilla E."/>
            <person name="Klenk H.-P."/>
            <person name="Eisen J.A."/>
        </authorList>
    </citation>
    <scope>NUCLEOTIDE SEQUENCE [LARGE SCALE GENOMIC DNA]</scope>
    <source>
        <strain evidence="5">ATCC 33744 / DSM 2228 / GSL</strain>
    </source>
</reference>
<dbReference type="STRING" id="572479.Hprae_0103"/>
<dbReference type="FunFam" id="2.60.40.10:FF:000495">
    <property type="entry name" value="Periplasmic beta-glucosidase"/>
    <property type="match status" value="1"/>
</dbReference>
<dbReference type="InterPro" id="IPR050288">
    <property type="entry name" value="Cellulose_deg_GH3"/>
</dbReference>
<reference evidence="4 5" key="2">
    <citation type="journal article" date="2011" name="Stand. Genomic Sci.">
        <title>Complete genome sequence of the extremely halophilic Halanaerobium praevalens type strain (GSL).</title>
        <authorList>
            <person name="Ivanova N."/>
            <person name="Sikorski J."/>
            <person name="Chertkov O."/>
            <person name="Nolan M."/>
            <person name="Lucas S."/>
            <person name="Hammon N."/>
            <person name="Deshpande S."/>
            <person name="Cheng J.F."/>
            <person name="Tapia R."/>
            <person name="Han C."/>
            <person name="Goodwin L."/>
            <person name="Pitluck S."/>
            <person name="Huntemann M."/>
            <person name="Liolios K."/>
            <person name="Pagani I."/>
            <person name="Mavromatis K."/>
            <person name="Ovchinikova G."/>
            <person name="Pati A."/>
            <person name="Chen A."/>
            <person name="Palaniappan K."/>
            <person name="Land M."/>
            <person name="Hauser L."/>
            <person name="Brambilla E.M."/>
            <person name="Kannan K.P."/>
            <person name="Rohde M."/>
            <person name="Tindall B.J."/>
            <person name="Goker M."/>
            <person name="Detter J.C."/>
            <person name="Woyke T."/>
            <person name="Bristow J."/>
            <person name="Eisen J.A."/>
            <person name="Markowitz V."/>
            <person name="Hugenholtz P."/>
            <person name="Kyrpides N.C."/>
            <person name="Klenk H.P."/>
            <person name="Lapidus A."/>
        </authorList>
    </citation>
    <scope>NUCLEOTIDE SEQUENCE [LARGE SCALE GENOMIC DNA]</scope>
    <source>
        <strain evidence="5">ATCC 33744 / DSM 2228 / GSL</strain>
    </source>
</reference>
<dbReference type="InterPro" id="IPR036881">
    <property type="entry name" value="Glyco_hydro_3_C_sf"/>
</dbReference>
<evidence type="ECO:0000313" key="4">
    <source>
        <dbReference type="EMBL" id="ADO76261.1"/>
    </source>
</evidence>
<dbReference type="InterPro" id="IPR013783">
    <property type="entry name" value="Ig-like_fold"/>
</dbReference>
<dbReference type="SMART" id="SM01217">
    <property type="entry name" value="Fn3_like"/>
    <property type="match status" value="1"/>
</dbReference>
<dbReference type="Gene3D" id="2.60.40.10">
    <property type="entry name" value="Immunoglobulins"/>
    <property type="match status" value="1"/>
</dbReference>
<dbReference type="SUPFAM" id="SSF51445">
    <property type="entry name" value="(Trans)glycosidases"/>
    <property type="match status" value="1"/>
</dbReference>
<dbReference type="Pfam" id="PF14310">
    <property type="entry name" value="Fn3-like"/>
    <property type="match status" value="1"/>
</dbReference>
<dbReference type="eggNOG" id="COG1472">
    <property type="taxonomic scope" value="Bacteria"/>
</dbReference>
<dbReference type="RefSeq" id="WP_014552296.1">
    <property type="nucleotide sequence ID" value="NC_017455.1"/>
</dbReference>
<dbReference type="GO" id="GO:0008422">
    <property type="term" value="F:beta-glucosidase activity"/>
    <property type="evidence" value="ECO:0007669"/>
    <property type="project" value="UniProtKB-ARBA"/>
</dbReference>
<feature type="domain" description="Fibronectin type III-like" evidence="3">
    <location>
        <begin position="575"/>
        <end position="645"/>
    </location>
</feature>
<dbReference type="EMBL" id="CP002175">
    <property type="protein sequence ID" value="ADO76261.1"/>
    <property type="molecule type" value="Genomic_DNA"/>
</dbReference>
<dbReference type="Gene3D" id="3.20.20.300">
    <property type="entry name" value="Glycoside hydrolase, family 3, N-terminal domain"/>
    <property type="match status" value="2"/>
</dbReference>
<proteinExistence type="inferred from homology"/>
<dbReference type="InterPro" id="IPR026891">
    <property type="entry name" value="Fn3-like"/>
</dbReference>
<evidence type="ECO:0000313" key="5">
    <source>
        <dbReference type="Proteomes" id="UP000006866"/>
    </source>
</evidence>
<dbReference type="Pfam" id="PF01915">
    <property type="entry name" value="Glyco_hydro_3_C"/>
    <property type="match status" value="1"/>
</dbReference>
<dbReference type="AlphaFoldDB" id="E3DM02"/>
<gene>
    <name evidence="4" type="ordered locus">Hprae_0103</name>
</gene>
<dbReference type="InterPro" id="IPR036962">
    <property type="entry name" value="Glyco_hydro_3_N_sf"/>
</dbReference>
<dbReference type="PANTHER" id="PTHR42715:SF10">
    <property type="entry name" value="BETA-GLUCOSIDASE"/>
    <property type="match status" value="1"/>
</dbReference>
<evidence type="ECO:0000256" key="1">
    <source>
        <dbReference type="ARBA" id="ARBA00005336"/>
    </source>
</evidence>
<keyword evidence="5" id="KW-1185">Reference proteome</keyword>
<dbReference type="PANTHER" id="PTHR42715">
    <property type="entry name" value="BETA-GLUCOSIDASE"/>
    <property type="match status" value="1"/>
</dbReference>
<organism evidence="4 5">
    <name type="scientific">Halanaerobium praevalens (strain ATCC 33744 / DSM 2228 / GSL)</name>
    <dbReference type="NCBI Taxonomy" id="572479"/>
    <lineage>
        <taxon>Bacteria</taxon>
        <taxon>Bacillati</taxon>
        <taxon>Bacillota</taxon>
        <taxon>Clostridia</taxon>
        <taxon>Halanaerobiales</taxon>
        <taxon>Halanaerobiaceae</taxon>
        <taxon>Halanaerobium</taxon>
    </lineage>
</organism>
<dbReference type="Gene3D" id="3.40.50.1700">
    <property type="entry name" value="Glycoside hydrolase family 3 C-terminal domain"/>
    <property type="match status" value="2"/>
</dbReference>
<dbReference type="SUPFAM" id="SSF52279">
    <property type="entry name" value="Beta-D-glucan exohydrolase, C-terminal domain"/>
    <property type="match status" value="1"/>
</dbReference>
<dbReference type="Proteomes" id="UP000006866">
    <property type="component" value="Chromosome"/>
</dbReference>
<dbReference type="InterPro" id="IPR001764">
    <property type="entry name" value="Glyco_hydro_3_N"/>
</dbReference>
<accession>E3DM02</accession>
<dbReference type="InterPro" id="IPR017853">
    <property type="entry name" value="GH"/>
</dbReference>
<dbReference type="HOGENOM" id="CLU_004542_4_1_9"/>
<comment type="similarity">
    <text evidence="1">Belongs to the glycosyl hydrolase 3 family.</text>
</comment>
<dbReference type="Pfam" id="PF00933">
    <property type="entry name" value="Glyco_hydro_3"/>
    <property type="match status" value="1"/>
</dbReference>
<evidence type="ECO:0000256" key="2">
    <source>
        <dbReference type="ARBA" id="ARBA00022801"/>
    </source>
</evidence>
<dbReference type="PRINTS" id="PR00133">
    <property type="entry name" value="GLHYDRLASE3"/>
</dbReference>
<name>E3DM02_HALPG</name>
<keyword evidence="2 4" id="KW-0378">Hydrolase</keyword>
<evidence type="ECO:0000259" key="3">
    <source>
        <dbReference type="SMART" id="SM01217"/>
    </source>
</evidence>
<dbReference type="KEGG" id="hpk:Hprae_0103"/>
<dbReference type="OrthoDB" id="98455at2"/>
<sequence>MKYEKIISKLTLEEKASLLSGKDFWTTKAIERLNIPELTLSDGPYGIRRQEEEVDHLGLHSGTPATCFPTSATIANSWNQDLAEKIGESLGKEAISKEVDIVLGPGLNIKRSPLCGRNFEYFSEDPYLSGKIAAAYIRGIQSNGIAACPKHFAVNNQELLRMTINAVVDERTLREIYLTAFEIAVKEGKPKAIMTAYNQINDEYANEHSYLLNDILVEEWGFEGIVVTDWGGSNDHLKGVKAGSHLEMPGTGRTSDLEIIKAVKNNELDLELLDQRVSEFLNIVFKIKENKIKNNSDLKLEENHSVARKAAEDSIVLLKNEDNILPLAAGSKVAVIGDFAAKPRYQGAGSSMINPTKLDNSVDLIKESYLNFLGYEKGFDRYGKEDLLLTDSACNLAKKAEVVLLYLGLDESTESEGIDRKNMKINQNQINLLKDLKKHNKNIIVILSGGSAVEMSWIENCQGLLYACLPGQAGAGAIINILTGKINPSGKLTESFPIKYSDTPAYNYFPGREKTVEHREAIYVGYRYYDKVDQQLKFPFGYGLSYTNFEYSELAIKNSKISFKLENIGETAGSEVVQLYIGLNDSAIFRAKKELKGFKKVYLEAGEKKDVVIKIDDKAFRYFNIKKNKFEIESGKYQIYIGASSADIRLQTSLKIEGNNIEQIYPKADLIDYYSGNIKNIDNRQFENILQRKIPKSSWDENQKLKLNDSVSQLYYADSLIARLIHKILIKIKKHSEKKGKPNLNVFYLLNMPFRAISKMSGGMINRKMSKNIVEMVNGNLFSGLKNFISNWFEKEKLVKELQRKLNNDKE</sequence>
<dbReference type="GO" id="GO:0005975">
    <property type="term" value="P:carbohydrate metabolic process"/>
    <property type="evidence" value="ECO:0007669"/>
    <property type="project" value="InterPro"/>
</dbReference>